<dbReference type="InterPro" id="IPR020449">
    <property type="entry name" value="Tscrpt_reg_AraC-type_HTH"/>
</dbReference>
<keyword evidence="3" id="KW-0804">Transcription</keyword>
<dbReference type="GO" id="GO:0043565">
    <property type="term" value="F:sequence-specific DNA binding"/>
    <property type="evidence" value="ECO:0007669"/>
    <property type="project" value="InterPro"/>
</dbReference>
<gene>
    <name evidence="5" type="ORF">ABOZ73_03360</name>
</gene>
<dbReference type="GO" id="GO:0003700">
    <property type="term" value="F:DNA-binding transcription factor activity"/>
    <property type="evidence" value="ECO:0007669"/>
    <property type="project" value="InterPro"/>
</dbReference>
<evidence type="ECO:0000313" key="5">
    <source>
        <dbReference type="EMBL" id="XDO97470.1"/>
    </source>
</evidence>
<proteinExistence type="predicted"/>
<dbReference type="InterPro" id="IPR009057">
    <property type="entry name" value="Homeodomain-like_sf"/>
</dbReference>
<evidence type="ECO:0000256" key="1">
    <source>
        <dbReference type="ARBA" id="ARBA00023015"/>
    </source>
</evidence>
<evidence type="ECO:0000256" key="3">
    <source>
        <dbReference type="ARBA" id="ARBA00023163"/>
    </source>
</evidence>
<dbReference type="InterPro" id="IPR018060">
    <property type="entry name" value="HTH_AraC"/>
</dbReference>
<protein>
    <submittedName>
        <fullName evidence="5">AraC family transcriptional regulator</fullName>
    </submittedName>
</protein>
<dbReference type="SUPFAM" id="SSF46689">
    <property type="entry name" value="Homeodomain-like"/>
    <property type="match status" value="2"/>
</dbReference>
<dbReference type="AlphaFoldDB" id="A0AB39KV20"/>
<dbReference type="PRINTS" id="PR00032">
    <property type="entry name" value="HTHARAC"/>
</dbReference>
<keyword evidence="1" id="KW-0805">Transcription regulation</keyword>
<dbReference type="InterPro" id="IPR050204">
    <property type="entry name" value="AraC_XylS_family_regulators"/>
</dbReference>
<dbReference type="Pfam" id="PF12833">
    <property type="entry name" value="HTH_18"/>
    <property type="match status" value="1"/>
</dbReference>
<dbReference type="PROSITE" id="PS00041">
    <property type="entry name" value="HTH_ARAC_FAMILY_1"/>
    <property type="match status" value="1"/>
</dbReference>
<evidence type="ECO:0000256" key="2">
    <source>
        <dbReference type="ARBA" id="ARBA00023125"/>
    </source>
</evidence>
<sequence length="181" mass="19395">MTYQASASTFASYPAAGAPVIAELLANAQKTLGSDLEAARGYVARVAALLNGEAATQKRAAASGGLAPWQARKVEAFIEEGLDGGITIDSMAALVRLSSGHFGRAFKDSFGETPHAYVMRRRVERAKRLMLSSHEPLSQIAVACGFADQAHFSNLFRKQVGATPNAWRRTNWVETELVQAA</sequence>
<name>A0AB39KV20_9CAUL</name>
<dbReference type="PANTHER" id="PTHR46796">
    <property type="entry name" value="HTH-TYPE TRANSCRIPTIONAL ACTIVATOR RHAS-RELATED"/>
    <property type="match status" value="1"/>
</dbReference>
<dbReference type="PANTHER" id="PTHR46796:SF14">
    <property type="entry name" value="TRANSCRIPTIONAL REGULATORY PROTEIN"/>
    <property type="match status" value="1"/>
</dbReference>
<accession>A0AB39KV20</accession>
<reference evidence="5" key="1">
    <citation type="submission" date="2024-06" db="EMBL/GenBank/DDBJ databases">
        <title>Caulobacter inopinatus, sp. nov.</title>
        <authorList>
            <person name="Donachie S.P."/>
        </authorList>
    </citation>
    <scope>NUCLEOTIDE SEQUENCE</scope>
    <source>
        <strain evidence="5">73W</strain>
    </source>
</reference>
<dbReference type="Gene3D" id="1.10.10.60">
    <property type="entry name" value="Homeodomain-like"/>
    <property type="match status" value="2"/>
</dbReference>
<evidence type="ECO:0000259" key="4">
    <source>
        <dbReference type="PROSITE" id="PS01124"/>
    </source>
</evidence>
<dbReference type="RefSeq" id="WP_369060706.1">
    <property type="nucleotide sequence ID" value="NZ_CP158375.1"/>
</dbReference>
<dbReference type="EMBL" id="CP158375">
    <property type="protein sequence ID" value="XDO97470.1"/>
    <property type="molecule type" value="Genomic_DNA"/>
</dbReference>
<dbReference type="InterPro" id="IPR018062">
    <property type="entry name" value="HTH_AraC-typ_CS"/>
</dbReference>
<dbReference type="PROSITE" id="PS01124">
    <property type="entry name" value="HTH_ARAC_FAMILY_2"/>
    <property type="match status" value="1"/>
</dbReference>
<feature type="domain" description="HTH araC/xylS-type" evidence="4">
    <location>
        <begin position="72"/>
        <end position="170"/>
    </location>
</feature>
<organism evidence="5">
    <name type="scientific">Caulobacter sp. 73W</name>
    <dbReference type="NCBI Taxonomy" id="3161137"/>
    <lineage>
        <taxon>Bacteria</taxon>
        <taxon>Pseudomonadati</taxon>
        <taxon>Pseudomonadota</taxon>
        <taxon>Alphaproteobacteria</taxon>
        <taxon>Caulobacterales</taxon>
        <taxon>Caulobacteraceae</taxon>
        <taxon>Caulobacter</taxon>
    </lineage>
</organism>
<keyword evidence="2" id="KW-0238">DNA-binding</keyword>
<dbReference type="SMART" id="SM00342">
    <property type="entry name" value="HTH_ARAC"/>
    <property type="match status" value="1"/>
</dbReference>